<dbReference type="RefSeq" id="WP_390300918.1">
    <property type="nucleotide sequence ID" value="NZ_JBHULI010000024.1"/>
</dbReference>
<dbReference type="SUPFAM" id="SSF50249">
    <property type="entry name" value="Nucleic acid-binding proteins"/>
    <property type="match status" value="1"/>
</dbReference>
<feature type="region of interest" description="Disordered" evidence="4">
    <location>
        <begin position="107"/>
        <end position="152"/>
    </location>
</feature>
<name>A0ABW5JK44_9BACT</name>
<evidence type="ECO:0000256" key="1">
    <source>
        <dbReference type="ARBA" id="ARBA00023125"/>
    </source>
</evidence>
<evidence type="ECO:0000256" key="2">
    <source>
        <dbReference type="HAMAP-Rule" id="MF_00984"/>
    </source>
</evidence>
<dbReference type="InterPro" id="IPR012340">
    <property type="entry name" value="NA-bd_OB-fold"/>
</dbReference>
<feature type="compositionally biased region" description="Acidic residues" evidence="4">
    <location>
        <begin position="141"/>
        <end position="152"/>
    </location>
</feature>
<dbReference type="GO" id="GO:0003677">
    <property type="term" value="F:DNA binding"/>
    <property type="evidence" value="ECO:0007669"/>
    <property type="project" value="UniProtKB-KW"/>
</dbReference>
<dbReference type="EMBL" id="JBHULI010000024">
    <property type="protein sequence ID" value="MFD2532451.1"/>
    <property type="molecule type" value="Genomic_DNA"/>
</dbReference>
<dbReference type="PANTHER" id="PTHR10302">
    <property type="entry name" value="SINGLE-STRANDED DNA-BINDING PROTEIN"/>
    <property type="match status" value="1"/>
</dbReference>
<keyword evidence="2" id="KW-0227">DNA damage</keyword>
<dbReference type="InterPro" id="IPR011344">
    <property type="entry name" value="ssDNA-bd"/>
</dbReference>
<comment type="caution">
    <text evidence="5">The sequence shown here is derived from an EMBL/GenBank/DDBJ whole genome shotgun (WGS) entry which is preliminary data.</text>
</comment>
<evidence type="ECO:0000256" key="3">
    <source>
        <dbReference type="PIRNR" id="PIRNR002070"/>
    </source>
</evidence>
<comment type="caution">
    <text evidence="2">Lacks conserved residue(s) required for the propagation of feature annotation.</text>
</comment>
<evidence type="ECO:0000313" key="6">
    <source>
        <dbReference type="Proteomes" id="UP001597460"/>
    </source>
</evidence>
<dbReference type="CDD" id="cd04496">
    <property type="entry name" value="SSB_OBF"/>
    <property type="match status" value="1"/>
</dbReference>
<dbReference type="Gene3D" id="2.40.50.140">
    <property type="entry name" value="Nucleic acid-binding proteins"/>
    <property type="match status" value="1"/>
</dbReference>
<dbReference type="NCBIfam" id="TIGR00621">
    <property type="entry name" value="ssb"/>
    <property type="match status" value="1"/>
</dbReference>
<dbReference type="PANTHER" id="PTHR10302:SF27">
    <property type="entry name" value="SINGLE-STRANDED DNA-BINDING PROTEIN"/>
    <property type="match status" value="1"/>
</dbReference>
<feature type="short sequence motif" description="Important for interaction with partner proteins" evidence="2">
    <location>
        <begin position="147"/>
        <end position="152"/>
    </location>
</feature>
<protein>
    <recommendedName>
        <fullName evidence="2 3">Single-stranded DNA-binding protein</fullName>
        <shortName evidence="2">SSB</shortName>
    </recommendedName>
</protein>
<keyword evidence="6" id="KW-1185">Reference proteome</keyword>
<comment type="function">
    <text evidence="2">Plays an important role in DNA replication, recombination and repair. Binds to ssDNA and to an array of partner proteins to recruit them to their sites of action during DNA metabolism.</text>
</comment>
<comment type="subunit">
    <text evidence="2">Homotetramer.</text>
</comment>
<keyword evidence="2" id="KW-0234">DNA repair</keyword>
<keyword evidence="2" id="KW-0235">DNA replication</keyword>
<dbReference type="PIRSF" id="PIRSF002070">
    <property type="entry name" value="SSB"/>
    <property type="match status" value="1"/>
</dbReference>
<evidence type="ECO:0000256" key="4">
    <source>
        <dbReference type="SAM" id="MobiDB-lite"/>
    </source>
</evidence>
<dbReference type="InterPro" id="IPR000424">
    <property type="entry name" value="Primosome_PriB/ssb"/>
</dbReference>
<gene>
    <name evidence="5" type="ORF">ACFSVN_08345</name>
</gene>
<reference evidence="6" key="1">
    <citation type="journal article" date="2019" name="Int. J. Syst. Evol. Microbiol.">
        <title>The Global Catalogue of Microorganisms (GCM) 10K type strain sequencing project: providing services to taxonomists for standard genome sequencing and annotation.</title>
        <authorList>
            <consortium name="The Broad Institute Genomics Platform"/>
            <consortium name="The Broad Institute Genome Sequencing Center for Infectious Disease"/>
            <person name="Wu L."/>
            <person name="Ma J."/>
        </authorList>
    </citation>
    <scope>NUCLEOTIDE SEQUENCE [LARGE SCALE GENOMIC DNA]</scope>
    <source>
        <strain evidence="6">KCTC 52042</strain>
    </source>
</reference>
<sequence length="152" mass="16985">MSSLNKAMIIGNLGQDPEVRYTQANTAVATLNIATSERYKDSNGEYQENTEWHRVVAWGRTAEICQQYLTKGSKVYIEGPIQTRQWEDKDGQKRYTTEIKALRMVMLDSKGGNAQGGGQPQGQNQNQGGSKPMSSNVELDSNFDDMDDDLPF</sequence>
<evidence type="ECO:0000313" key="5">
    <source>
        <dbReference type="EMBL" id="MFD2532451.1"/>
    </source>
</evidence>
<dbReference type="HAMAP" id="MF_00984">
    <property type="entry name" value="SSB"/>
    <property type="match status" value="1"/>
</dbReference>
<organism evidence="5 6">
    <name type="scientific">Gracilimonas halophila</name>
    <dbReference type="NCBI Taxonomy" id="1834464"/>
    <lineage>
        <taxon>Bacteria</taxon>
        <taxon>Pseudomonadati</taxon>
        <taxon>Balneolota</taxon>
        <taxon>Balneolia</taxon>
        <taxon>Balneolales</taxon>
        <taxon>Balneolaceae</taxon>
        <taxon>Gracilimonas</taxon>
    </lineage>
</organism>
<keyword evidence="1 2" id="KW-0238">DNA-binding</keyword>
<dbReference type="Proteomes" id="UP001597460">
    <property type="component" value="Unassembled WGS sequence"/>
</dbReference>
<dbReference type="PROSITE" id="PS50935">
    <property type="entry name" value="SSB"/>
    <property type="match status" value="1"/>
</dbReference>
<keyword evidence="2" id="KW-0233">DNA recombination</keyword>
<dbReference type="Pfam" id="PF00436">
    <property type="entry name" value="SSB"/>
    <property type="match status" value="1"/>
</dbReference>
<accession>A0ABW5JK44</accession>
<proteinExistence type="inferred from homology"/>